<dbReference type="RefSeq" id="WP_250195750.1">
    <property type="nucleotide sequence ID" value="NZ_CP097635.1"/>
</dbReference>
<dbReference type="Gene3D" id="3.90.180.10">
    <property type="entry name" value="Medium-chain alcohol dehydrogenases, catalytic domain"/>
    <property type="match status" value="2"/>
</dbReference>
<dbReference type="SUPFAM" id="SSF50129">
    <property type="entry name" value="GroES-like"/>
    <property type="match status" value="1"/>
</dbReference>
<reference evidence="3" key="1">
    <citation type="submission" date="2022-05" db="EMBL/GenBank/DDBJ databases">
        <title>An RpoN-dependent PEP-CTERM gene is involved in floc formation of an Aquincola tertiaricarbonis strain.</title>
        <authorList>
            <person name="Qiu D."/>
            <person name="Xia M."/>
        </authorList>
    </citation>
    <scope>NUCLEOTIDE SEQUENCE</scope>
    <source>
        <strain evidence="3">RN12</strain>
    </source>
</reference>
<organism evidence="3 4">
    <name type="scientific">Aquincola tertiaricarbonis</name>
    <dbReference type="NCBI Taxonomy" id="391953"/>
    <lineage>
        <taxon>Bacteria</taxon>
        <taxon>Pseudomonadati</taxon>
        <taxon>Pseudomonadota</taxon>
        <taxon>Betaproteobacteria</taxon>
        <taxon>Burkholderiales</taxon>
        <taxon>Sphaerotilaceae</taxon>
        <taxon>Aquincola</taxon>
    </lineage>
</organism>
<dbReference type="InterPro" id="IPR013154">
    <property type="entry name" value="ADH-like_N"/>
</dbReference>
<sequence>MASAVHPTSHTRAGSRAAGLHSLAVVLEEPGRLSLNDLPLVEPTDADVVVDVEWSGISTGTERLLWTGRMPAFPGMGYPLVPGYESVGRVVRAGPAAGLQVGERVFVPGARCFGDVRGLFGGAAACLVVPGARALPVAEHLGEQAVLMALAATAYHSVAGGGKRDPIVAPDLIVGHGVLGRLLARMTVAAGLPPPTVWEREPGRCGGGEGYPVMHPDDDPRRDYRAIYDVSGDAGIIDTLVMRLAPGGEIVLAGFYSQPLQFAFAPAFMREVQIRCAAEWQRPDLLAVKELVETGRVSLDGLITHHELAAHAAGAYATAFGDSACLKMVLDWRHHA</sequence>
<evidence type="ECO:0000256" key="1">
    <source>
        <dbReference type="ARBA" id="ARBA00023002"/>
    </source>
</evidence>
<proteinExistence type="predicted"/>
<dbReference type="CDD" id="cd08255">
    <property type="entry name" value="2-desacetyl-2-hydroxyethyl_bacteriochlorophyllide_like"/>
    <property type="match status" value="1"/>
</dbReference>
<keyword evidence="4" id="KW-1185">Reference proteome</keyword>
<dbReference type="InterPro" id="IPR011032">
    <property type="entry name" value="GroES-like_sf"/>
</dbReference>
<accession>A0ABY4S249</accession>
<dbReference type="Pfam" id="PF08240">
    <property type="entry name" value="ADH_N"/>
    <property type="match status" value="1"/>
</dbReference>
<dbReference type="PANTHER" id="PTHR43189">
    <property type="entry name" value="ZINC-TYPE ALCOHOL DEHYDROGENASE-LIKE PROTEIN C1198.01-RELATED"/>
    <property type="match status" value="1"/>
</dbReference>
<dbReference type="InterPro" id="IPR005903">
    <property type="entry name" value="BchC"/>
</dbReference>
<feature type="domain" description="Alcohol dehydrogenase-like N-terminal" evidence="2">
    <location>
        <begin position="45"/>
        <end position="137"/>
    </location>
</feature>
<gene>
    <name evidence="3" type="primary">bchC</name>
    <name evidence="3" type="ORF">MW290_02525</name>
</gene>
<dbReference type="PANTHER" id="PTHR43189:SF1">
    <property type="entry name" value="ZINC-TYPE ALCOHOL DEHYDROGENASE-LIKE PROTEIN C1198.01"/>
    <property type="match status" value="1"/>
</dbReference>
<evidence type="ECO:0000313" key="4">
    <source>
        <dbReference type="Proteomes" id="UP001056201"/>
    </source>
</evidence>
<dbReference type="NCBIfam" id="TIGR01202">
    <property type="entry name" value="bchC"/>
    <property type="match status" value="1"/>
</dbReference>
<evidence type="ECO:0000313" key="3">
    <source>
        <dbReference type="EMBL" id="URI07516.1"/>
    </source>
</evidence>
<dbReference type="EMBL" id="CP097635">
    <property type="protein sequence ID" value="URI07516.1"/>
    <property type="molecule type" value="Genomic_DNA"/>
</dbReference>
<dbReference type="SUPFAM" id="SSF51735">
    <property type="entry name" value="NAD(P)-binding Rossmann-fold domains"/>
    <property type="match status" value="1"/>
</dbReference>
<dbReference type="InterPro" id="IPR036291">
    <property type="entry name" value="NAD(P)-bd_dom_sf"/>
</dbReference>
<dbReference type="Gene3D" id="3.40.50.720">
    <property type="entry name" value="NAD(P)-binding Rossmann-like Domain"/>
    <property type="match status" value="1"/>
</dbReference>
<dbReference type="Proteomes" id="UP001056201">
    <property type="component" value="Chromosome 1"/>
</dbReference>
<keyword evidence="1" id="KW-0560">Oxidoreductase</keyword>
<name>A0ABY4S249_AQUTE</name>
<protein>
    <submittedName>
        <fullName evidence="3">Chlorophyll synthesis pathway protein BchC</fullName>
    </submittedName>
</protein>
<evidence type="ECO:0000259" key="2">
    <source>
        <dbReference type="Pfam" id="PF08240"/>
    </source>
</evidence>